<evidence type="ECO:0008006" key="5">
    <source>
        <dbReference type="Google" id="ProtNLM"/>
    </source>
</evidence>
<keyword evidence="1" id="KW-1133">Transmembrane helix</keyword>
<reference evidence="3" key="2">
    <citation type="submission" date="2023-01" db="EMBL/GenBank/DDBJ databases">
        <title>Human gut microbiome strain richness.</title>
        <authorList>
            <person name="Chen-Liaw A."/>
        </authorList>
    </citation>
    <scope>NUCLEOTIDE SEQUENCE</scope>
    <source>
        <strain evidence="3">B1_m1001713B170214d0_201011</strain>
    </source>
</reference>
<dbReference type="AlphaFoldDB" id="A0AAW5F305"/>
<comment type="caution">
    <text evidence="2">The sequence shown here is derived from an EMBL/GenBank/DDBJ whole genome shotgun (WGS) entry which is preliminary data.</text>
</comment>
<protein>
    <recommendedName>
        <fullName evidence="5">Isoprenylcysteine carboxylmethyltransferase family protein</fullName>
    </recommendedName>
</protein>
<feature type="transmembrane region" description="Helical" evidence="1">
    <location>
        <begin position="131"/>
        <end position="149"/>
    </location>
</feature>
<name>A0AAW5F305_CLOSY</name>
<gene>
    <name evidence="2" type="ORF">K5I21_08270</name>
    <name evidence="3" type="ORF">PM006_05970</name>
</gene>
<dbReference type="Proteomes" id="UP001300871">
    <property type="component" value="Unassembled WGS sequence"/>
</dbReference>
<accession>A0AAW5F305</accession>
<dbReference type="EMBL" id="JAINVB010000001">
    <property type="protein sequence ID" value="MCK0085858.1"/>
    <property type="molecule type" value="Genomic_DNA"/>
</dbReference>
<dbReference type="Gene3D" id="1.20.120.1630">
    <property type="match status" value="1"/>
</dbReference>
<feature type="transmembrane region" description="Helical" evidence="1">
    <location>
        <begin position="62"/>
        <end position="85"/>
    </location>
</feature>
<evidence type="ECO:0000313" key="2">
    <source>
        <dbReference type="EMBL" id="MCK0085858.1"/>
    </source>
</evidence>
<dbReference type="EMBL" id="JAQLGM010000010">
    <property type="protein sequence ID" value="MDB1999741.1"/>
    <property type="molecule type" value="Genomic_DNA"/>
</dbReference>
<dbReference type="GeneID" id="57971034"/>
<organism evidence="2 4">
    <name type="scientific">Clostridium symbiosum</name>
    <name type="common">Bacteroides symbiosus</name>
    <dbReference type="NCBI Taxonomy" id="1512"/>
    <lineage>
        <taxon>Bacteria</taxon>
        <taxon>Bacillati</taxon>
        <taxon>Bacillota</taxon>
        <taxon>Clostridia</taxon>
        <taxon>Lachnospirales</taxon>
        <taxon>Lachnospiraceae</taxon>
        <taxon>Otoolea</taxon>
    </lineage>
</organism>
<feature type="transmembrane region" description="Helical" evidence="1">
    <location>
        <begin position="32"/>
        <end position="50"/>
    </location>
</feature>
<evidence type="ECO:0000256" key="1">
    <source>
        <dbReference type="SAM" id="Phobius"/>
    </source>
</evidence>
<feature type="transmembrane region" description="Helical" evidence="1">
    <location>
        <begin position="106"/>
        <end position="125"/>
    </location>
</feature>
<keyword evidence="1" id="KW-0472">Membrane</keyword>
<reference evidence="2" key="1">
    <citation type="journal article" date="2022" name="Cell Host Microbe">
        <title>Colonization of the live biotherapeutic product VE303 and modulation of the microbiota and metabolites in healthy volunteers.</title>
        <authorList>
            <person name="Dsouza M."/>
            <person name="Menon R."/>
            <person name="Crossette E."/>
            <person name="Bhattarai S.K."/>
            <person name="Schneider J."/>
            <person name="Kim Y.G."/>
            <person name="Reddy S."/>
            <person name="Caballero S."/>
            <person name="Felix C."/>
            <person name="Cornacchione L."/>
            <person name="Hendrickson J."/>
            <person name="Watson A.R."/>
            <person name="Minot S.S."/>
            <person name="Greenfield N."/>
            <person name="Schopf L."/>
            <person name="Szabady R."/>
            <person name="Patarroyo J."/>
            <person name="Smith W."/>
            <person name="Harrison P."/>
            <person name="Kuijper E.J."/>
            <person name="Kelly C.P."/>
            <person name="Olle B."/>
            <person name="Bobilev D."/>
            <person name="Silber J.L."/>
            <person name="Bucci V."/>
            <person name="Roberts B."/>
            <person name="Faith J."/>
            <person name="Norman J.M."/>
        </authorList>
    </citation>
    <scope>NUCLEOTIDE SEQUENCE</scope>
    <source>
        <strain evidence="2">VE303-04</strain>
    </source>
</reference>
<proteinExistence type="predicted"/>
<evidence type="ECO:0000313" key="4">
    <source>
        <dbReference type="Proteomes" id="UP001203136"/>
    </source>
</evidence>
<dbReference type="RefSeq" id="WP_003506884.1">
    <property type="nucleotide sequence ID" value="NZ_BAABZD010000004.1"/>
</dbReference>
<evidence type="ECO:0000313" key="3">
    <source>
        <dbReference type="EMBL" id="MDB1999741.1"/>
    </source>
</evidence>
<sequence>MTYIGLGCLCFLFFILYDLNQIHKNHRGIRPLFAVGCITLCVLTITMSVTEFESDYQVTFPAVAVFFLLAGIQLMLLVYTLFFAVPFQEAYVEGSKQKICKTGVYALCRHPGVLFLAGFYLFLSLGLGKPFMLLAGTVYTGMNLLYILLQDRYTFPRLFEGYDDYRKETPYLIPDADSIRKCISDLKTGRMEKTAGKGGDES</sequence>
<dbReference type="Proteomes" id="UP001203136">
    <property type="component" value="Unassembled WGS sequence"/>
</dbReference>
<keyword evidence="1" id="KW-0812">Transmembrane</keyword>